<dbReference type="PANTHER" id="PTHR10889">
    <property type="entry name" value="DEOXYRIBOSE-PHOSPHATE ALDOLASE"/>
    <property type="match status" value="1"/>
</dbReference>
<gene>
    <name evidence="10" type="ORF">AMSG_03227</name>
</gene>
<dbReference type="SMART" id="SM01133">
    <property type="entry name" value="DeoC"/>
    <property type="match status" value="1"/>
</dbReference>
<proteinExistence type="inferred from homology"/>
<evidence type="ECO:0000256" key="1">
    <source>
        <dbReference type="ARBA" id="ARBA00004816"/>
    </source>
</evidence>
<dbReference type="Gene3D" id="3.20.20.70">
    <property type="entry name" value="Aldolase class I"/>
    <property type="match status" value="1"/>
</dbReference>
<dbReference type="GeneID" id="25562842"/>
<dbReference type="RefSeq" id="XP_013760072.1">
    <property type="nucleotide sequence ID" value="XM_013904618.1"/>
</dbReference>
<dbReference type="STRING" id="461836.A0A0L0D381"/>
<evidence type="ECO:0000313" key="10">
    <source>
        <dbReference type="EMBL" id="KNC46797.1"/>
    </source>
</evidence>
<dbReference type="PANTHER" id="PTHR10889:SF3">
    <property type="entry name" value="DEOXYRIBOSE-PHOSPHATE ALDOLASE"/>
    <property type="match status" value="1"/>
</dbReference>
<dbReference type="NCBIfam" id="TIGR00126">
    <property type="entry name" value="deoC"/>
    <property type="match status" value="1"/>
</dbReference>
<keyword evidence="4" id="KW-0456">Lyase</keyword>
<evidence type="ECO:0000256" key="7">
    <source>
        <dbReference type="ARBA" id="ARBA00032755"/>
    </source>
</evidence>
<dbReference type="EMBL" id="GL349444">
    <property type="protein sequence ID" value="KNC46797.1"/>
    <property type="molecule type" value="Genomic_DNA"/>
</dbReference>
<comment type="similarity">
    <text evidence="2">Belongs to the DeoC/FbaB aldolase family. DeoC type 2 subfamily.</text>
</comment>
<evidence type="ECO:0000256" key="4">
    <source>
        <dbReference type="ARBA" id="ARBA00023239"/>
    </source>
</evidence>
<keyword evidence="5" id="KW-0704">Schiff base</keyword>
<accession>A0A0L0D381</accession>
<dbReference type="InterPro" id="IPR011343">
    <property type="entry name" value="DeoC"/>
</dbReference>
<reference evidence="10 11" key="1">
    <citation type="submission" date="2010-05" db="EMBL/GenBank/DDBJ databases">
        <title>The Genome Sequence of Thecamonas trahens ATCC 50062.</title>
        <authorList>
            <consortium name="The Broad Institute Genome Sequencing Platform"/>
            <person name="Russ C."/>
            <person name="Cuomo C."/>
            <person name="Shea T."/>
            <person name="Young S.K."/>
            <person name="Zeng Q."/>
            <person name="Koehrsen M."/>
            <person name="Haas B."/>
            <person name="Borodovsky M."/>
            <person name="Guigo R."/>
            <person name="Alvarado L."/>
            <person name="Berlin A."/>
            <person name="Bochicchio J."/>
            <person name="Borenstein D."/>
            <person name="Chapman S."/>
            <person name="Chen Z."/>
            <person name="Freedman E."/>
            <person name="Gellesch M."/>
            <person name="Goldberg J."/>
            <person name="Griggs A."/>
            <person name="Gujja S."/>
            <person name="Heilman E."/>
            <person name="Heiman D."/>
            <person name="Hepburn T."/>
            <person name="Howarth C."/>
            <person name="Jen D."/>
            <person name="Larson L."/>
            <person name="Mehta T."/>
            <person name="Park D."/>
            <person name="Pearson M."/>
            <person name="Roberts A."/>
            <person name="Saif S."/>
            <person name="Shenoy N."/>
            <person name="Sisk P."/>
            <person name="Stolte C."/>
            <person name="Sykes S."/>
            <person name="Thomson T."/>
            <person name="Walk T."/>
            <person name="White J."/>
            <person name="Yandava C."/>
            <person name="Burger G."/>
            <person name="Gray M.W."/>
            <person name="Holland P.W.H."/>
            <person name="King N."/>
            <person name="Lang F.B.F."/>
            <person name="Roger A.J."/>
            <person name="Ruiz-Trillo I."/>
            <person name="Lander E."/>
            <person name="Nusbaum C."/>
        </authorList>
    </citation>
    <scope>NUCLEOTIDE SEQUENCE [LARGE SCALE GENOMIC DNA]</scope>
    <source>
        <strain evidence="10 11">ATCC 50062</strain>
    </source>
</reference>
<evidence type="ECO:0000256" key="8">
    <source>
        <dbReference type="ARBA" id="ARBA00048791"/>
    </source>
</evidence>
<dbReference type="GO" id="GO:0046386">
    <property type="term" value="P:deoxyribose phosphate catabolic process"/>
    <property type="evidence" value="ECO:0007669"/>
    <property type="project" value="UniProtKB-UniPathway"/>
</dbReference>
<keyword evidence="9" id="KW-0812">Transmembrane</keyword>
<dbReference type="AlphaFoldDB" id="A0A0L0D381"/>
<dbReference type="EC" id="4.1.2.4" evidence="3"/>
<dbReference type="GO" id="GO:0005737">
    <property type="term" value="C:cytoplasm"/>
    <property type="evidence" value="ECO:0007669"/>
    <property type="project" value="InterPro"/>
</dbReference>
<sequence>MTDFNETHYVFKAMVVYAVLIADVVVNAFYEPPRPTLLEVLVNKPAIIRRAQSHVKRRSIKKKAQLAWLLRAVACTDITTLAGDDTDENVRRLCAKAKSPIRPDLLAAIGMEGLTCGAVCVYPSRVPAAAAALEGTGVELAAVATGFPCGQTPMHTNVQEIEYAVACGATEIDIVVARELIIAGEWAALYDQLVEYKKACGSAHMKSILAIGQLPDYRMVYKASLIAMMAGSDMIKTSTGTESINASLEVSLVMVRAIRDYYEQTGYMVGFKPAGGIRSAKTALGYLSLMYEELGHRWTKPDLFRIGASSLIIDVERQIEHGLTGAYAAKHYMPMS</sequence>
<evidence type="ECO:0000256" key="5">
    <source>
        <dbReference type="ARBA" id="ARBA00023270"/>
    </source>
</evidence>
<dbReference type="GO" id="GO:0004139">
    <property type="term" value="F:deoxyribose-phosphate aldolase activity"/>
    <property type="evidence" value="ECO:0007669"/>
    <property type="project" value="UniProtKB-EC"/>
</dbReference>
<dbReference type="UniPathway" id="UPA00002">
    <property type="reaction ID" value="UER00468"/>
</dbReference>
<dbReference type="InterPro" id="IPR013785">
    <property type="entry name" value="Aldolase_TIM"/>
</dbReference>
<dbReference type="CDD" id="cd00959">
    <property type="entry name" value="DeoC"/>
    <property type="match status" value="1"/>
</dbReference>
<organism evidence="10 11">
    <name type="scientific">Thecamonas trahens ATCC 50062</name>
    <dbReference type="NCBI Taxonomy" id="461836"/>
    <lineage>
        <taxon>Eukaryota</taxon>
        <taxon>Apusozoa</taxon>
        <taxon>Apusomonadida</taxon>
        <taxon>Apusomonadidae</taxon>
        <taxon>Thecamonas</taxon>
    </lineage>
</organism>
<keyword evidence="9" id="KW-1133">Transmembrane helix</keyword>
<evidence type="ECO:0000256" key="6">
    <source>
        <dbReference type="ARBA" id="ARBA00031814"/>
    </source>
</evidence>
<evidence type="ECO:0000256" key="9">
    <source>
        <dbReference type="SAM" id="Phobius"/>
    </source>
</evidence>
<dbReference type="GO" id="GO:0009264">
    <property type="term" value="P:deoxyribonucleotide catabolic process"/>
    <property type="evidence" value="ECO:0007669"/>
    <property type="project" value="InterPro"/>
</dbReference>
<dbReference type="eggNOG" id="KOG3981">
    <property type="taxonomic scope" value="Eukaryota"/>
</dbReference>
<keyword evidence="11" id="KW-1185">Reference proteome</keyword>
<comment type="pathway">
    <text evidence="1">Carbohydrate degradation; 2-deoxy-D-ribose 1-phosphate degradation; D-glyceraldehyde 3-phosphate and acetaldehyde from 2-deoxy-alpha-D-ribose 1-phosphate: step 2/2.</text>
</comment>
<dbReference type="SUPFAM" id="SSF51569">
    <property type="entry name" value="Aldolase"/>
    <property type="match status" value="1"/>
</dbReference>
<dbReference type="GO" id="GO:0016052">
    <property type="term" value="P:carbohydrate catabolic process"/>
    <property type="evidence" value="ECO:0007669"/>
    <property type="project" value="TreeGrafter"/>
</dbReference>
<dbReference type="Proteomes" id="UP000054408">
    <property type="component" value="Unassembled WGS sequence"/>
</dbReference>
<dbReference type="OrthoDB" id="70823at2759"/>
<evidence type="ECO:0000256" key="3">
    <source>
        <dbReference type="ARBA" id="ARBA00012515"/>
    </source>
</evidence>
<comment type="catalytic activity">
    <reaction evidence="8">
        <text>2-deoxy-D-ribose 5-phosphate = D-glyceraldehyde 3-phosphate + acetaldehyde</text>
        <dbReference type="Rhea" id="RHEA:12821"/>
        <dbReference type="ChEBI" id="CHEBI:15343"/>
        <dbReference type="ChEBI" id="CHEBI:59776"/>
        <dbReference type="ChEBI" id="CHEBI:62877"/>
        <dbReference type="EC" id="4.1.2.4"/>
    </reaction>
</comment>
<evidence type="ECO:0000313" key="11">
    <source>
        <dbReference type="Proteomes" id="UP000054408"/>
    </source>
</evidence>
<dbReference type="OMA" id="RYSGPDY"/>
<feature type="transmembrane region" description="Helical" evidence="9">
    <location>
        <begin position="9"/>
        <end position="30"/>
    </location>
</feature>
<evidence type="ECO:0000256" key="2">
    <source>
        <dbReference type="ARBA" id="ARBA00009473"/>
    </source>
</evidence>
<protein>
    <recommendedName>
        <fullName evidence="3">deoxyribose-phosphate aldolase</fullName>
        <ecNumber evidence="3">4.1.2.4</ecNumber>
    </recommendedName>
    <alternativeName>
        <fullName evidence="7">2-deoxy-D-ribose 5-phosphate aldolase</fullName>
    </alternativeName>
    <alternativeName>
        <fullName evidence="6">Phosphodeoxyriboaldolase</fullName>
    </alternativeName>
</protein>
<dbReference type="Pfam" id="PF01791">
    <property type="entry name" value="DeoC"/>
    <property type="match status" value="1"/>
</dbReference>
<keyword evidence="9" id="KW-0472">Membrane</keyword>
<name>A0A0L0D381_THETB</name>
<dbReference type="InterPro" id="IPR002915">
    <property type="entry name" value="DeoC/FbaB/LacD_aldolase"/>
</dbReference>